<dbReference type="Gene3D" id="3.30.160.60">
    <property type="entry name" value="Classic Zinc Finger"/>
    <property type="match status" value="3"/>
</dbReference>
<dbReference type="AlphaFoldDB" id="A0A0X3PMC2"/>
<feature type="compositionally biased region" description="Polar residues" evidence="10">
    <location>
        <begin position="912"/>
        <end position="921"/>
    </location>
</feature>
<dbReference type="PROSITE" id="PS50157">
    <property type="entry name" value="ZINC_FINGER_C2H2_2"/>
    <property type="match status" value="4"/>
</dbReference>
<proteinExistence type="predicted"/>
<feature type="domain" description="C2H2-type" evidence="11">
    <location>
        <begin position="492"/>
        <end position="514"/>
    </location>
</feature>
<accession>A0A0X3PMC2</accession>
<dbReference type="Pfam" id="PF00096">
    <property type="entry name" value="zf-C2H2"/>
    <property type="match status" value="1"/>
</dbReference>
<keyword evidence="7" id="KW-0804">Transcription</keyword>
<dbReference type="GO" id="GO:0005634">
    <property type="term" value="C:nucleus"/>
    <property type="evidence" value="ECO:0007669"/>
    <property type="project" value="UniProtKB-SubCell"/>
</dbReference>
<dbReference type="InterPro" id="IPR036236">
    <property type="entry name" value="Znf_C2H2_sf"/>
</dbReference>
<sequence>MSSACQYEYGFGDGSQSQIAYNWTAPENLPPQYLLKEQRTAGLAECAADNMDFFNESSYNYIENDGCAMDFNGYYAVGTQINPGCNCSQNNNSHATQYGSLGDEQHEHYATRLCHKQGNLDCSYTSQSEYTVCDLSAPIDFECSNLCNHTNQSASKCELATTTYNLQPSPVFYPDSNISYITCPEKYDDLQPTQDPPRIEFTRGLIASASAAQCISSAYSYRPENDISYSAHPHPEWTNEVYQPPLDNASEFTDSRFVPNAGHSNTSLINVSKIPVTSSYDAYFITSQTAGSTQSSVPSYHIGPANAADTFQPATGDTNQPAYPGEFTSYTGSRVQHSDGSYREYCPYTIEFEPGIPVTCEATILATDVQSYSYSYPTTTVDASNNFGVPQNSASSSRDRLPNQETLDLHHSFKPTRTSCQLAEPNKPCHLKPPTDQENFNETSATMQMEPPPACCPPDNDARFSCAQCHKNFARFSHLEAHLRVHTGERPFCCCICAKTFSQMANLSRHLKSHKVWPRLRDVSKTANSVRTVENVLVKPSSSITEVAKRVQIKRMSSSPLALGSSTGSSLPKSFCIIDSQYECGFCWKRFDTFLAIKSHLVRHNDEKVFQCLVASCCETFKEVGDFLEHLSIHRLSDADWLHCKQCDKQYNTIAELFEHYASKGETHKTACRPPASGDDDGPAELRTQALANVNASEPSKISRKFVLLPLSRLSSKRYSKTSRFRCPVCKIRRFARVGILRAHLLNDHLHSRNANVCTKLSHLATVPEDEASVYVSQGDPSPTSSSRTNPTAVEGPSSAENEAVALTTMLPSHDAERKTTQVEFLVGGYRQKSAVSVTSNTASGSRKRSFQCLICGRTFKRRKFFDDHEQLCRQKKVEQERRQRWRENRKQSTRNNHDWEASQHTLAPFSPGNTVASGTLPSAVMTSFSSPSSTQPSASRPGAPRRSARSRTRKWHFQDGGDPVDRS</sequence>
<dbReference type="FunFam" id="3.30.160.60:FF:000100">
    <property type="entry name" value="Zinc finger 45-like"/>
    <property type="match status" value="1"/>
</dbReference>
<evidence type="ECO:0000256" key="10">
    <source>
        <dbReference type="SAM" id="MobiDB-lite"/>
    </source>
</evidence>
<keyword evidence="2" id="KW-0479">Metal-binding</keyword>
<evidence type="ECO:0000256" key="1">
    <source>
        <dbReference type="ARBA" id="ARBA00004123"/>
    </source>
</evidence>
<evidence type="ECO:0000259" key="11">
    <source>
        <dbReference type="PROSITE" id="PS50157"/>
    </source>
</evidence>
<evidence type="ECO:0000256" key="7">
    <source>
        <dbReference type="ARBA" id="ARBA00023163"/>
    </source>
</evidence>
<dbReference type="PROSITE" id="PS00028">
    <property type="entry name" value="ZINC_FINGER_C2H2_1"/>
    <property type="match status" value="4"/>
</dbReference>
<evidence type="ECO:0000256" key="3">
    <source>
        <dbReference type="ARBA" id="ARBA00022737"/>
    </source>
</evidence>
<feature type="compositionally biased region" description="Basic and acidic residues" evidence="10">
    <location>
        <begin position="877"/>
        <end position="902"/>
    </location>
</feature>
<evidence type="ECO:0000256" key="5">
    <source>
        <dbReference type="ARBA" id="ARBA00022833"/>
    </source>
</evidence>
<feature type="domain" description="C2H2-type" evidence="11">
    <location>
        <begin position="582"/>
        <end position="609"/>
    </location>
</feature>
<dbReference type="PANTHER" id="PTHR16515:SF66">
    <property type="entry name" value="C2H2-TYPE DOMAIN-CONTAINING PROTEIN"/>
    <property type="match status" value="1"/>
</dbReference>
<dbReference type="PANTHER" id="PTHR16515">
    <property type="entry name" value="PR DOMAIN ZINC FINGER PROTEIN"/>
    <property type="match status" value="1"/>
</dbReference>
<gene>
    <name evidence="12" type="ORF">TR143612</name>
</gene>
<feature type="domain" description="C2H2-type" evidence="11">
    <location>
        <begin position="464"/>
        <end position="491"/>
    </location>
</feature>
<organism evidence="12">
    <name type="scientific">Schistocephalus solidus</name>
    <name type="common">Tapeworm</name>
    <dbReference type="NCBI Taxonomy" id="70667"/>
    <lineage>
        <taxon>Eukaryota</taxon>
        <taxon>Metazoa</taxon>
        <taxon>Spiralia</taxon>
        <taxon>Lophotrochozoa</taxon>
        <taxon>Platyhelminthes</taxon>
        <taxon>Cestoda</taxon>
        <taxon>Eucestoda</taxon>
        <taxon>Diphyllobothriidea</taxon>
        <taxon>Diphyllobothriidae</taxon>
        <taxon>Schistocephalus</taxon>
    </lineage>
</organism>
<dbReference type="SMART" id="SM00355">
    <property type="entry name" value="ZnF_C2H2"/>
    <property type="match status" value="7"/>
</dbReference>
<dbReference type="FunFam" id="3.30.160.60:FF:001289">
    <property type="entry name" value="Zinc finger protein 574"/>
    <property type="match status" value="1"/>
</dbReference>
<feature type="compositionally biased region" description="Low complexity" evidence="10">
    <location>
        <begin position="781"/>
        <end position="792"/>
    </location>
</feature>
<feature type="compositionally biased region" description="Low complexity" evidence="10">
    <location>
        <begin position="922"/>
        <end position="946"/>
    </location>
</feature>
<evidence type="ECO:0000256" key="2">
    <source>
        <dbReference type="ARBA" id="ARBA00022723"/>
    </source>
</evidence>
<keyword evidence="5" id="KW-0862">Zinc</keyword>
<dbReference type="GO" id="GO:0008270">
    <property type="term" value="F:zinc ion binding"/>
    <property type="evidence" value="ECO:0007669"/>
    <property type="project" value="UniProtKB-KW"/>
</dbReference>
<feature type="domain" description="C2H2-type" evidence="11">
    <location>
        <begin position="851"/>
        <end position="878"/>
    </location>
</feature>
<evidence type="ECO:0000256" key="9">
    <source>
        <dbReference type="PROSITE-ProRule" id="PRU00042"/>
    </source>
</evidence>
<dbReference type="EMBL" id="GEEE01010150">
    <property type="protein sequence ID" value="JAP53075.1"/>
    <property type="molecule type" value="Transcribed_RNA"/>
</dbReference>
<reference evidence="12" key="1">
    <citation type="submission" date="2016-01" db="EMBL/GenBank/DDBJ databases">
        <title>Reference transcriptome for the parasite Schistocephalus solidus: insights into the molecular evolution of parasitism.</title>
        <authorList>
            <person name="Hebert F.O."/>
            <person name="Grambauer S."/>
            <person name="Barber I."/>
            <person name="Landry C.R."/>
            <person name="Aubin-Horth N."/>
        </authorList>
    </citation>
    <scope>NUCLEOTIDE SEQUENCE</scope>
</reference>
<feature type="compositionally biased region" description="Polar residues" evidence="10">
    <location>
        <begin position="383"/>
        <end position="396"/>
    </location>
</feature>
<dbReference type="InterPro" id="IPR050331">
    <property type="entry name" value="Zinc_finger"/>
</dbReference>
<dbReference type="EMBL" id="GEEE01020213">
    <property type="protein sequence ID" value="JAP43012.1"/>
    <property type="molecule type" value="Transcribed_RNA"/>
</dbReference>
<evidence type="ECO:0000313" key="12">
    <source>
        <dbReference type="EMBL" id="JAP53075.1"/>
    </source>
</evidence>
<protein>
    <recommendedName>
        <fullName evidence="11">C2H2-type domain-containing protein</fullName>
    </recommendedName>
</protein>
<dbReference type="InterPro" id="IPR013087">
    <property type="entry name" value="Znf_C2H2_type"/>
</dbReference>
<evidence type="ECO:0000256" key="4">
    <source>
        <dbReference type="ARBA" id="ARBA00022771"/>
    </source>
</evidence>
<evidence type="ECO:0000256" key="8">
    <source>
        <dbReference type="ARBA" id="ARBA00023242"/>
    </source>
</evidence>
<keyword evidence="6" id="KW-0805">Transcription regulation</keyword>
<keyword evidence="3" id="KW-0677">Repeat</keyword>
<evidence type="ECO:0000256" key="6">
    <source>
        <dbReference type="ARBA" id="ARBA00023015"/>
    </source>
</evidence>
<keyword evidence="8" id="KW-0539">Nucleus</keyword>
<comment type="subcellular location">
    <subcellularLocation>
        <location evidence="1">Nucleus</location>
    </subcellularLocation>
</comment>
<name>A0A0X3PMC2_SCHSO</name>
<feature type="compositionally biased region" description="Basic residues" evidence="10">
    <location>
        <begin position="947"/>
        <end position="956"/>
    </location>
</feature>
<feature type="region of interest" description="Disordered" evidence="10">
    <location>
        <begin position="383"/>
        <end position="402"/>
    </location>
</feature>
<dbReference type="GO" id="GO:0006357">
    <property type="term" value="P:regulation of transcription by RNA polymerase II"/>
    <property type="evidence" value="ECO:0007669"/>
    <property type="project" value="UniProtKB-ARBA"/>
</dbReference>
<keyword evidence="4 9" id="KW-0863">Zinc-finger</keyword>
<feature type="compositionally biased region" description="Basic and acidic residues" evidence="10">
    <location>
        <begin position="957"/>
        <end position="968"/>
    </location>
</feature>
<dbReference type="SUPFAM" id="SSF57667">
    <property type="entry name" value="beta-beta-alpha zinc fingers"/>
    <property type="match status" value="2"/>
</dbReference>
<feature type="region of interest" description="Disordered" evidence="10">
    <location>
        <begin position="774"/>
        <end position="800"/>
    </location>
</feature>
<feature type="region of interest" description="Disordered" evidence="10">
    <location>
        <begin position="877"/>
        <end position="968"/>
    </location>
</feature>